<dbReference type="FunFam" id="1.10.1540.10:FF:000002">
    <property type="entry name" value="WD repeat and FYVE domain containing 3"/>
    <property type="match status" value="1"/>
</dbReference>
<dbReference type="InterPro" id="IPR015943">
    <property type="entry name" value="WD40/YVTN_repeat-like_dom_sf"/>
</dbReference>
<feature type="compositionally biased region" description="Basic and acidic residues" evidence="4">
    <location>
        <begin position="1614"/>
        <end position="1624"/>
    </location>
</feature>
<evidence type="ECO:0000256" key="4">
    <source>
        <dbReference type="SAM" id="MobiDB-lite"/>
    </source>
</evidence>
<dbReference type="PROSITE" id="PS50082">
    <property type="entry name" value="WD_REPEATS_2"/>
    <property type="match status" value="1"/>
</dbReference>
<dbReference type="PROSITE" id="PS51783">
    <property type="entry name" value="PH_BEACH"/>
    <property type="match status" value="1"/>
</dbReference>
<dbReference type="InterPro" id="IPR056252">
    <property type="entry name" value="Alfy-like_Arm-like"/>
</dbReference>
<feature type="region of interest" description="Disordered" evidence="4">
    <location>
        <begin position="1653"/>
        <end position="1683"/>
    </location>
</feature>
<dbReference type="CDD" id="cd06071">
    <property type="entry name" value="Beach"/>
    <property type="match status" value="1"/>
</dbReference>
<evidence type="ECO:0000313" key="7">
    <source>
        <dbReference type="EMBL" id="GAM36558.1"/>
    </source>
</evidence>
<dbReference type="InterPro" id="IPR019775">
    <property type="entry name" value="WD40_repeat_CS"/>
</dbReference>
<dbReference type="SMART" id="SM00320">
    <property type="entry name" value="WD40"/>
    <property type="match status" value="4"/>
</dbReference>
<feature type="region of interest" description="Disordered" evidence="4">
    <location>
        <begin position="903"/>
        <end position="923"/>
    </location>
</feature>
<dbReference type="PROSITE" id="PS50294">
    <property type="entry name" value="WD_REPEATS_REGION"/>
    <property type="match status" value="1"/>
</dbReference>
<keyword evidence="8" id="KW-1185">Reference proteome</keyword>
<feature type="compositionally biased region" description="Polar residues" evidence="4">
    <location>
        <begin position="1168"/>
        <end position="1182"/>
    </location>
</feature>
<protein>
    <submittedName>
        <fullName evidence="7">Beige protein homolog</fullName>
    </submittedName>
</protein>
<dbReference type="SMART" id="SM01026">
    <property type="entry name" value="Beach"/>
    <property type="match status" value="1"/>
</dbReference>
<evidence type="ECO:0000256" key="3">
    <source>
        <dbReference type="PROSITE-ProRule" id="PRU00221"/>
    </source>
</evidence>
<dbReference type="InterPro" id="IPR023362">
    <property type="entry name" value="PH-BEACH_dom"/>
</dbReference>
<dbReference type="InterPro" id="IPR051944">
    <property type="entry name" value="BEACH_domain_protein"/>
</dbReference>
<dbReference type="SUPFAM" id="SSF81837">
    <property type="entry name" value="BEACH domain"/>
    <property type="match status" value="1"/>
</dbReference>
<dbReference type="Pfam" id="PF02138">
    <property type="entry name" value="Beach"/>
    <property type="match status" value="1"/>
</dbReference>
<dbReference type="Gene3D" id="2.30.29.30">
    <property type="entry name" value="Pleckstrin-homology domain (PH domain)/Phosphotyrosine-binding domain (PTB)"/>
    <property type="match status" value="1"/>
</dbReference>
<feature type="compositionally biased region" description="Polar residues" evidence="4">
    <location>
        <begin position="903"/>
        <end position="917"/>
    </location>
</feature>
<dbReference type="Proteomes" id="UP000053095">
    <property type="component" value="Unassembled WGS sequence"/>
</dbReference>
<dbReference type="InterPro" id="IPR001680">
    <property type="entry name" value="WD40_rpt"/>
</dbReference>
<proteinExistence type="predicted"/>
<evidence type="ECO:0000259" key="5">
    <source>
        <dbReference type="PROSITE" id="PS50197"/>
    </source>
</evidence>
<dbReference type="EMBL" id="DF933814">
    <property type="protein sequence ID" value="GAM36558.1"/>
    <property type="molecule type" value="Genomic_DNA"/>
</dbReference>
<accession>A0A510NWC3</accession>
<feature type="domain" description="BEACH-type PH" evidence="6">
    <location>
        <begin position="1707"/>
        <end position="1836"/>
    </location>
</feature>
<dbReference type="CDD" id="cd01201">
    <property type="entry name" value="PH_BEACH"/>
    <property type="match status" value="1"/>
</dbReference>
<dbReference type="Gene3D" id="2.130.10.10">
    <property type="entry name" value="YVTN repeat-like/Quinoprotein amine dehydrogenase"/>
    <property type="match status" value="1"/>
</dbReference>
<feature type="compositionally biased region" description="Acidic residues" evidence="4">
    <location>
        <begin position="1660"/>
        <end position="1672"/>
    </location>
</feature>
<feature type="region of interest" description="Disordered" evidence="4">
    <location>
        <begin position="1602"/>
        <end position="1627"/>
    </location>
</feature>
<dbReference type="Gene3D" id="1.10.1540.10">
    <property type="entry name" value="BEACH domain"/>
    <property type="match status" value="1"/>
</dbReference>
<dbReference type="PANTHER" id="PTHR46108">
    <property type="entry name" value="BLUE CHEESE"/>
    <property type="match status" value="1"/>
</dbReference>
<dbReference type="InterPro" id="IPR000409">
    <property type="entry name" value="BEACH_dom"/>
</dbReference>
<dbReference type="PANTHER" id="PTHR46108:SF4">
    <property type="entry name" value="BLUE CHEESE"/>
    <property type="match status" value="1"/>
</dbReference>
<feature type="domain" description="BEACH" evidence="5">
    <location>
        <begin position="1875"/>
        <end position="2170"/>
    </location>
</feature>
<organism evidence="7 8">
    <name type="scientific">Talaromyces pinophilus</name>
    <name type="common">Penicillium pinophilum</name>
    <dbReference type="NCBI Taxonomy" id="128442"/>
    <lineage>
        <taxon>Eukaryota</taxon>
        <taxon>Fungi</taxon>
        <taxon>Dikarya</taxon>
        <taxon>Ascomycota</taxon>
        <taxon>Pezizomycotina</taxon>
        <taxon>Eurotiomycetes</taxon>
        <taxon>Eurotiomycetidae</taxon>
        <taxon>Eurotiales</taxon>
        <taxon>Trichocomaceae</taxon>
        <taxon>Talaromyces</taxon>
        <taxon>Talaromyces sect. Talaromyces</taxon>
    </lineage>
</organism>
<feature type="region of interest" description="Disordered" evidence="4">
    <location>
        <begin position="1143"/>
        <end position="1182"/>
    </location>
</feature>
<evidence type="ECO:0000313" key="8">
    <source>
        <dbReference type="Proteomes" id="UP000053095"/>
    </source>
</evidence>
<dbReference type="PROSITE" id="PS50197">
    <property type="entry name" value="BEACH"/>
    <property type="match status" value="1"/>
</dbReference>
<sequence length="2485" mass="281058">MDGSPAPAEQRSSPASLSASLEQLVADLTPILRSIQEIIDRPPFDIDSIVKSTESTLTLRHSLIDTAKPREAKDAFRNLGGFQTLLSLVRQLAELYNPKELPGEDRKNLLTLWKDVLAVLSECLRDHTGNRRYFAKKIVCDKAWSVEESLKLFVENSDGEQLPDDDVDQLYGGLLAAALCQESTAGIFTTLRTKYASDQFAPTASSVRLDLEKSLSSTETVELPEFIGPFLRTWLQKSRSAQYPIQRLVIPACLCKLTSNSKRNVIAIHATGILSSIVQSIFSDDLSDDEKTLYQELGHLLCTEGMPNLDDVIYLYRQACGSLEASRFLLRAMQSSKGPPCIQFDMTSHGYSSIELPTLGRPFPPVSSSGYTLSIWARFDHFDPQSHTTIFGAFDSRQACFVLAYLEKDTRHFILQTSINGPRPSVRFKSVAFKQGQWYHICVIHRKARAMAPSRASLFVNGEFVEQLKIDYPSVPVARPTAKYPRVQAFLGTPQDLAVRIGKGVCASKWSVANAILSEETFSDDLVSVFYHLGPRYHGNYQDCLGSFQTYKASAALNLRNESLHPGKEEQSDIVTAIRQKASTLVHESAFLLNISPTAVLDDDDSNNVNESQLVKSLSRQAAKSLHQAINAGGNAIAINGAIPAINDALTNPSGMAILAGDPVVSVPQSLDDASWRIGGCAIVNLNMLHAAKCPESTILAVEILFEAIQGNWRNSEAMERDNGYGILALLLREKLGFPQIAQSGGSKTSTVCSDNRERSSLAIELLRQILSFVGYNFEDPAKSIITNPLAYRVLLVDLDIWRYGEPSLLQMYYSQFSTFATESQHRRFNAKRLSRMRVNKRFLDALKGEEFTEETLSLFIPAFRSLFESCISAELLRSLSLYITFALHEEKVPSLHKKKSMRFNSRARQLSSTSDSSPKKAMPKKQIGLELLRMYTEYLCTPGDFISIKRFARAVTNKWLLYLMCEDTPEAVTMATKILARLIIVHGGSYSKKLADKTGGYVIMKNRLKRWWNVFSLWPICFAILFGLDVAEVDIDDWTDLSSLLDMLLYKKRLDVAFPEILPVIAEMLKNGLEDSMFDNASTKDRALVSNVLTFLSNIHLKSPGFKEFATNSTYIQKLLSALFPMTGSRTVNADVELHYREEGSNAERNPAKMSRSVTPLPLLRTSRATPSESTSETQGSLRRSSSFVLISSDKSQYTASSAHLHRASIGSIDKDVSYENDELVLEARSVILKIFASHVTDRKDFNGLGLFLKTPPSNLEHQAYFLSWLLRGTITELQATFAANEKLLQEPRILTNFSRFLTHVGESLFEGWFLKGSSQTLDLAGFVLEYLSRPEIASLKIIRLCNQAITTIRSVLFKIILLELSEQDDNESLNFLNRLGYWQTIILAAGESEAEYLKLFFYQLYIKSVSEKHDVRLAAATLWRIILVQKPSEMASILSHAPLSLQRRLTGGFEELAGMDDAAFLNWIDDQREDLDAFFFGSLSKFWDTFVQEENNRTQESSRTRLARRKDRLKQWLQEENFAEDITRKHNTTFDHWTSNIFASEFLKHQRLLQDQHDNYTFMWSLFSRLSEDLYRFGGVWEKDGEKRWRLDQTEGRSRMRLRVIPDDSDERQDYQPKRKASEPPVMKINTQLQQTTISDPLGNTPTASVFVGGTGEAEGEGEGEGDGDSEDKSALEESFEMVDDPRVDIDEYEDKNRKVLRSLQRGDQVQSVCNMSCIIGLEAFEGLLIIGKNAIYILDNYFQRADGEIVNVWQAPIEERDPFVRMISGRESNERKSREHEVRSWKWQDLISVSKRRFLFRDVALEMFFTDGRSYLLTLISSRARDELYSQLCAHAPQFGGNMNVTRPEDIWRFEMLRVQDDAPQSLGSKFASVFGQASMNPATRKWLKGEMSNFHYLMLINTLAGRTFNDLTQYPVFPWVIADYTSNELDLDNIKSFRDLSKPMGCQTPTREAEFRERYKSFAEMGDENAPAFHYGTHYSSAMIVSSYLIRLQPFVKSYLLLQGGTFDHADRLFYSIGKAWESASRGNLSDVRELTPEFFYLPEFLVNSNKYDFGLRQNVTKAIDSVELPPWAKGDPKIFIAKHREALESPYVTEHLHEWIDLVFGFKQKGEAAIEAANVFHHLSYQGARDLDNIEDPVERLATIGIIHNFGQTPHQVFQRPHPRRDDLGRKEGRLDMLAESLTRVPLSLLDIQERVSSLSMKSERLLCSPAFRLNVPPNFDKFLEWGYSDGSVRFYAADSKKILGHFEHLHVGQLSCVVFADSQTLITAGCDCTVSIWLFGTNNKMMELQPLACLYGHRTSVSVLATSRSFSTLLSASPDGQIILWDLNRRCFVRELPAEGPVECARINDRTGTIMICRGGRITLYSLNGALLVDQVICEAEDDYIISCAFYEGESNEWLERELLFTGHKRGVVNVWSKVIKNGRFDLELIRQLHHVDQHKDSGVNVSAGISCILPLPHSVYTGDEAGRVYEWDCIQRRS</sequence>
<dbReference type="Pfam" id="PF00400">
    <property type="entry name" value="WD40"/>
    <property type="match status" value="2"/>
</dbReference>
<feature type="repeat" description="WD" evidence="3">
    <location>
        <begin position="2300"/>
        <end position="2341"/>
    </location>
</feature>
<evidence type="ECO:0000256" key="2">
    <source>
        <dbReference type="ARBA" id="ARBA00022737"/>
    </source>
</evidence>
<dbReference type="InterPro" id="IPR011993">
    <property type="entry name" value="PH-like_dom_sf"/>
</dbReference>
<dbReference type="Pfam" id="PF23295">
    <property type="entry name" value="Arm_4"/>
    <property type="match status" value="1"/>
</dbReference>
<dbReference type="Gene3D" id="2.60.120.200">
    <property type="match status" value="1"/>
</dbReference>
<evidence type="ECO:0000259" key="6">
    <source>
        <dbReference type="PROSITE" id="PS51783"/>
    </source>
</evidence>
<dbReference type="SUPFAM" id="SSF50978">
    <property type="entry name" value="WD40 repeat-like"/>
    <property type="match status" value="1"/>
</dbReference>
<dbReference type="PROSITE" id="PS00678">
    <property type="entry name" value="WD_REPEATS_1"/>
    <property type="match status" value="1"/>
</dbReference>
<reference evidence="8" key="1">
    <citation type="journal article" date="2015" name="Genome Announc.">
        <title>Draft genome sequence of Talaromyces cellulolyticus strain Y-94, a source of lignocellulosic biomass-degrading enzymes.</title>
        <authorList>
            <person name="Fujii T."/>
            <person name="Koike H."/>
            <person name="Sawayama S."/>
            <person name="Yano S."/>
            <person name="Inoue H."/>
        </authorList>
    </citation>
    <scope>NUCLEOTIDE SEQUENCE [LARGE SCALE GENOMIC DNA]</scope>
    <source>
        <strain evidence="8">Y-94</strain>
    </source>
</reference>
<keyword evidence="1 3" id="KW-0853">WD repeat</keyword>
<dbReference type="InterPro" id="IPR013320">
    <property type="entry name" value="ConA-like_dom_sf"/>
</dbReference>
<gene>
    <name evidence="7" type="ORF">TCE0_018r05733</name>
</gene>
<dbReference type="SUPFAM" id="SSF49899">
    <property type="entry name" value="Concanavalin A-like lectins/glucanases"/>
    <property type="match status" value="1"/>
</dbReference>
<dbReference type="Pfam" id="PF14844">
    <property type="entry name" value="PH_BEACH"/>
    <property type="match status" value="1"/>
</dbReference>
<dbReference type="InterPro" id="IPR036372">
    <property type="entry name" value="BEACH_dom_sf"/>
</dbReference>
<dbReference type="SUPFAM" id="SSF50729">
    <property type="entry name" value="PH domain-like"/>
    <property type="match status" value="1"/>
</dbReference>
<keyword evidence="2" id="KW-0677">Repeat</keyword>
<dbReference type="InterPro" id="IPR036322">
    <property type="entry name" value="WD40_repeat_dom_sf"/>
</dbReference>
<name>A0A510NWC3_TALPI</name>
<dbReference type="Pfam" id="PF13385">
    <property type="entry name" value="Laminin_G_3"/>
    <property type="match status" value="1"/>
</dbReference>
<evidence type="ECO:0000256" key="1">
    <source>
        <dbReference type="ARBA" id="ARBA00022574"/>
    </source>
</evidence>